<dbReference type="Proteomes" id="UP000572540">
    <property type="component" value="Unassembled WGS sequence"/>
</dbReference>
<protein>
    <submittedName>
        <fullName evidence="1">Ribosomal protein S27AE</fullName>
    </submittedName>
</protein>
<dbReference type="InterPro" id="IPR038500">
    <property type="entry name" value="Antitermination_sf"/>
</dbReference>
<accession>A0A7Y9W4B1</accession>
<evidence type="ECO:0000313" key="2">
    <source>
        <dbReference type="Proteomes" id="UP000572540"/>
    </source>
</evidence>
<dbReference type="InterPro" id="IPR036410">
    <property type="entry name" value="HSP_DnaJ_Cys-rich_dom_sf"/>
</dbReference>
<keyword evidence="1" id="KW-0687">Ribonucleoprotein</keyword>
<reference evidence="1 2" key="1">
    <citation type="submission" date="2020-07" db="EMBL/GenBank/DDBJ databases">
        <title>Exploring microbial biodiversity for novel pathways involved in the catabolism of aromatic compounds derived from lignin.</title>
        <authorList>
            <person name="Elkins J."/>
        </authorList>
    </citation>
    <scope>NUCLEOTIDE SEQUENCE [LARGE SCALE GENOMIC DNA]</scope>
    <source>
        <strain evidence="1 2">H2C3B</strain>
    </source>
</reference>
<dbReference type="RefSeq" id="WP_179703413.1">
    <property type="nucleotide sequence ID" value="NZ_JACCAU010000001.1"/>
</dbReference>
<dbReference type="AlphaFoldDB" id="A0A7Y9W4B1"/>
<gene>
    <name evidence="1" type="ORF">GGD41_000669</name>
</gene>
<evidence type="ECO:0000313" key="1">
    <source>
        <dbReference type="EMBL" id="NYH13441.1"/>
    </source>
</evidence>
<proteinExistence type="predicted"/>
<dbReference type="SUPFAM" id="SSF57938">
    <property type="entry name" value="DnaJ/Hsp40 cysteine-rich domain"/>
    <property type="match status" value="1"/>
</dbReference>
<comment type="caution">
    <text evidence="1">The sequence shown here is derived from an EMBL/GenBank/DDBJ whole genome shotgun (WGS) entry which is preliminary data.</text>
</comment>
<organism evidence="1 2">
    <name type="scientific">Paraburkholderia bryophila</name>
    <dbReference type="NCBI Taxonomy" id="420952"/>
    <lineage>
        <taxon>Bacteria</taxon>
        <taxon>Pseudomonadati</taxon>
        <taxon>Pseudomonadota</taxon>
        <taxon>Betaproteobacteria</taxon>
        <taxon>Burkholderiales</taxon>
        <taxon>Burkholderiaceae</taxon>
        <taxon>Paraburkholderia</taxon>
    </lineage>
</organism>
<dbReference type="EMBL" id="JACCAU010000001">
    <property type="protein sequence ID" value="NYH13441.1"/>
    <property type="molecule type" value="Genomic_DNA"/>
</dbReference>
<dbReference type="GO" id="GO:0005840">
    <property type="term" value="C:ribosome"/>
    <property type="evidence" value="ECO:0007669"/>
    <property type="project" value="UniProtKB-KW"/>
</dbReference>
<keyword evidence="1" id="KW-0689">Ribosomal protein</keyword>
<sequence length="265" mass="29250">MIDLKEQAGLAMNVRGQFSDPIADPKVTLGALAFANELGRLLWRMKYGQDFRLRDSEGRTAIHRATLLLANCIRSGGKFSRGKFTGLTQSARRDRNAGRKFERETADLIEKLALRAIMEWIDDRCPRCDGRGVIGRALADVVARTPCTACGGTRFVCVDEYRIPFAARPDGKGPIVYRDMERCGACSGAGHVGVADGSRRAGRQICPDCQGNGSRVADHASRARAIGVSMRRYNSHWHSQFDVVFSLLDAVDANAHDTVRRLVQR</sequence>
<name>A0A7Y9W4B1_9BURK</name>
<dbReference type="Gene3D" id="1.10.274.110">
    <property type="match status" value="1"/>
</dbReference>